<dbReference type="Pfam" id="PF08245">
    <property type="entry name" value="Mur_ligase_M"/>
    <property type="match status" value="1"/>
</dbReference>
<dbReference type="InterPro" id="IPR006094">
    <property type="entry name" value="Oxid_FAD_bind_N"/>
</dbReference>
<comment type="caution">
    <text evidence="23">The sequence shown here is derived from an EMBL/GenBank/DDBJ whole genome shotgun (WGS) entry which is preliminary data.</text>
</comment>
<evidence type="ECO:0000256" key="14">
    <source>
        <dbReference type="ARBA" id="ARBA00022984"/>
    </source>
</evidence>
<dbReference type="Proteomes" id="UP000230093">
    <property type="component" value="Unassembled WGS sequence"/>
</dbReference>
<dbReference type="SUPFAM" id="SSF56176">
    <property type="entry name" value="FAD-binding/transporter-associated domain-like"/>
    <property type="match status" value="1"/>
</dbReference>
<evidence type="ECO:0000256" key="16">
    <source>
        <dbReference type="ARBA" id="ARBA00023306"/>
    </source>
</evidence>
<evidence type="ECO:0000256" key="19">
    <source>
        <dbReference type="ARBA" id="ARBA00048914"/>
    </source>
</evidence>
<keyword evidence="5 21" id="KW-0963">Cytoplasm</keyword>
<feature type="binding site" evidence="21">
    <location>
        <begin position="119"/>
        <end position="125"/>
    </location>
    <ligand>
        <name>ATP</name>
        <dbReference type="ChEBI" id="CHEBI:30616"/>
    </ligand>
</feature>
<keyword evidence="13 21" id="KW-0133">Cell shape</keyword>
<evidence type="ECO:0000259" key="22">
    <source>
        <dbReference type="PROSITE" id="PS51387"/>
    </source>
</evidence>
<dbReference type="Pfam" id="PF02875">
    <property type="entry name" value="Mur_ligase_C"/>
    <property type="match status" value="1"/>
</dbReference>
<dbReference type="GO" id="GO:0051301">
    <property type="term" value="P:cell division"/>
    <property type="evidence" value="ECO:0007669"/>
    <property type="project" value="UniProtKB-KW"/>
</dbReference>
<evidence type="ECO:0000256" key="7">
    <source>
        <dbReference type="ARBA" id="ARBA00022618"/>
    </source>
</evidence>
<evidence type="ECO:0000256" key="6">
    <source>
        <dbReference type="ARBA" id="ARBA00022598"/>
    </source>
</evidence>
<dbReference type="NCBIfam" id="NF010480">
    <property type="entry name" value="PRK13905.1"/>
    <property type="match status" value="1"/>
</dbReference>
<evidence type="ECO:0000256" key="13">
    <source>
        <dbReference type="ARBA" id="ARBA00022960"/>
    </source>
</evidence>
<dbReference type="NCBIfam" id="TIGR00179">
    <property type="entry name" value="murB"/>
    <property type="match status" value="1"/>
</dbReference>
<dbReference type="InterPro" id="IPR036565">
    <property type="entry name" value="Mur-like_cat_sf"/>
</dbReference>
<comment type="subcellular location">
    <subcellularLocation>
        <location evidence="3 21">Cytoplasm</location>
    </subcellularLocation>
</comment>
<dbReference type="PANTHER" id="PTHR43445">
    <property type="entry name" value="UDP-N-ACETYLMURAMATE--L-ALANINE LIGASE-RELATED"/>
    <property type="match status" value="1"/>
</dbReference>
<evidence type="ECO:0000256" key="17">
    <source>
        <dbReference type="ARBA" id="ARBA00023316"/>
    </source>
</evidence>
<evidence type="ECO:0000256" key="18">
    <source>
        <dbReference type="ARBA" id="ARBA00047833"/>
    </source>
</evidence>
<dbReference type="InterPro" id="IPR016166">
    <property type="entry name" value="FAD-bd_PCMH"/>
</dbReference>
<dbReference type="SUPFAM" id="SSF51984">
    <property type="entry name" value="MurCD N-terminal domain"/>
    <property type="match status" value="1"/>
</dbReference>
<gene>
    <name evidence="20" type="primary">murB</name>
    <name evidence="21" type="synonym">murC</name>
    <name evidence="23" type="ORF">COT75_02730</name>
</gene>
<dbReference type="Gene3D" id="3.30.465.10">
    <property type="match status" value="1"/>
</dbReference>
<evidence type="ECO:0000256" key="20">
    <source>
        <dbReference type="HAMAP-Rule" id="MF_00037"/>
    </source>
</evidence>
<dbReference type="GO" id="GO:0008763">
    <property type="term" value="F:UDP-N-acetylmuramate-L-alanine ligase activity"/>
    <property type="evidence" value="ECO:0007669"/>
    <property type="project" value="UniProtKB-UniRule"/>
</dbReference>
<feature type="domain" description="FAD-binding PCMH-type" evidence="22">
    <location>
        <begin position="494"/>
        <end position="659"/>
    </location>
</feature>
<evidence type="ECO:0000256" key="21">
    <source>
        <dbReference type="HAMAP-Rule" id="MF_00046"/>
    </source>
</evidence>
<dbReference type="InterPro" id="IPR013221">
    <property type="entry name" value="Mur_ligase_cen"/>
</dbReference>
<dbReference type="PROSITE" id="PS51387">
    <property type="entry name" value="FAD_PCMH"/>
    <property type="match status" value="1"/>
</dbReference>
<comment type="catalytic activity">
    <reaction evidence="18 21">
        <text>UDP-N-acetyl-alpha-D-muramate + L-alanine + ATP = UDP-N-acetyl-alpha-D-muramoyl-L-alanine + ADP + phosphate + H(+)</text>
        <dbReference type="Rhea" id="RHEA:23372"/>
        <dbReference type="ChEBI" id="CHEBI:15378"/>
        <dbReference type="ChEBI" id="CHEBI:30616"/>
        <dbReference type="ChEBI" id="CHEBI:43474"/>
        <dbReference type="ChEBI" id="CHEBI:57972"/>
        <dbReference type="ChEBI" id="CHEBI:70757"/>
        <dbReference type="ChEBI" id="CHEBI:83898"/>
        <dbReference type="ChEBI" id="CHEBI:456216"/>
        <dbReference type="EC" id="6.3.2.8"/>
    </reaction>
</comment>
<keyword evidence="15 20" id="KW-0560">Oxidoreductase</keyword>
<evidence type="ECO:0000256" key="2">
    <source>
        <dbReference type="ARBA" id="ARBA00003921"/>
    </source>
</evidence>
<dbReference type="Gene3D" id="3.40.50.720">
    <property type="entry name" value="NAD(P)-binding Rossmann-like Domain"/>
    <property type="match status" value="1"/>
</dbReference>
<dbReference type="EC" id="6.3.2.8" evidence="21"/>
<dbReference type="GO" id="GO:0008360">
    <property type="term" value="P:regulation of cell shape"/>
    <property type="evidence" value="ECO:0007669"/>
    <property type="project" value="UniProtKB-KW"/>
</dbReference>
<dbReference type="HAMAP" id="MF_00046">
    <property type="entry name" value="MurC"/>
    <property type="match status" value="1"/>
</dbReference>
<dbReference type="GO" id="GO:0009252">
    <property type="term" value="P:peptidoglycan biosynthetic process"/>
    <property type="evidence" value="ECO:0007669"/>
    <property type="project" value="UniProtKB-UniRule"/>
</dbReference>
<evidence type="ECO:0000313" key="23">
    <source>
        <dbReference type="EMBL" id="PIS09151.1"/>
    </source>
</evidence>
<evidence type="ECO:0000256" key="9">
    <source>
        <dbReference type="ARBA" id="ARBA00022741"/>
    </source>
</evidence>
<dbReference type="Pfam" id="PF01225">
    <property type="entry name" value="Mur_ligase"/>
    <property type="match status" value="1"/>
</dbReference>
<dbReference type="Gene3D" id="3.30.43.10">
    <property type="entry name" value="Uridine Diphospho-n-acetylenolpyruvylglucosamine Reductase, domain 2"/>
    <property type="match status" value="1"/>
</dbReference>
<reference evidence="24" key="1">
    <citation type="submission" date="2017-09" db="EMBL/GenBank/DDBJ databases">
        <title>Depth-based differentiation of microbial function through sediment-hosted aquifers and enrichment of novel symbionts in the deep terrestrial subsurface.</title>
        <authorList>
            <person name="Probst A.J."/>
            <person name="Ladd B."/>
            <person name="Jarett J.K."/>
            <person name="Geller-Mcgrath D.E."/>
            <person name="Sieber C.M.K."/>
            <person name="Emerson J.B."/>
            <person name="Anantharaman K."/>
            <person name="Thomas B.C."/>
            <person name="Malmstrom R."/>
            <person name="Stieglmeier M."/>
            <person name="Klingl A."/>
            <person name="Woyke T."/>
            <person name="Ryan C.M."/>
            <person name="Banfield J.F."/>
        </authorList>
    </citation>
    <scope>NUCLEOTIDE SEQUENCE [LARGE SCALE GENOMIC DNA]</scope>
</reference>
<dbReference type="GO" id="GO:0005524">
    <property type="term" value="F:ATP binding"/>
    <property type="evidence" value="ECO:0007669"/>
    <property type="project" value="UniProtKB-UniRule"/>
</dbReference>
<dbReference type="InterPro" id="IPR050061">
    <property type="entry name" value="MurCDEF_pg_biosynth"/>
</dbReference>
<keyword evidence="16 21" id="KW-0131">Cell cycle</keyword>
<comment type="function">
    <text evidence="2 21">Cell wall formation.</text>
</comment>
<dbReference type="InterPro" id="IPR036635">
    <property type="entry name" value="MurB_C_sf"/>
</dbReference>
<dbReference type="Pfam" id="PF02873">
    <property type="entry name" value="MurB_C"/>
    <property type="match status" value="1"/>
</dbReference>
<dbReference type="InterPro" id="IPR036318">
    <property type="entry name" value="FAD-bd_PCMH-like_sf"/>
</dbReference>
<evidence type="ECO:0000256" key="4">
    <source>
        <dbReference type="ARBA" id="ARBA00004752"/>
    </source>
</evidence>
<evidence type="ECO:0000256" key="11">
    <source>
        <dbReference type="ARBA" id="ARBA00022840"/>
    </source>
</evidence>
<keyword evidence="11 21" id="KW-0067">ATP-binding</keyword>
<evidence type="ECO:0000256" key="3">
    <source>
        <dbReference type="ARBA" id="ARBA00004496"/>
    </source>
</evidence>
<keyword evidence="14 21" id="KW-0573">Peptidoglycan synthesis</keyword>
<dbReference type="InterPro" id="IPR000713">
    <property type="entry name" value="Mur_ligase_N"/>
</dbReference>
<evidence type="ECO:0000256" key="1">
    <source>
        <dbReference type="ARBA" id="ARBA00001974"/>
    </source>
</evidence>
<dbReference type="GO" id="GO:0071555">
    <property type="term" value="P:cell wall organization"/>
    <property type="evidence" value="ECO:0007669"/>
    <property type="project" value="UniProtKB-KW"/>
</dbReference>
<keyword evidence="12 20" id="KW-0521">NADP</keyword>
<evidence type="ECO:0000313" key="24">
    <source>
        <dbReference type="Proteomes" id="UP000230093"/>
    </source>
</evidence>
<dbReference type="AlphaFoldDB" id="A0A2H0W914"/>
<keyword evidence="6 21" id="KW-0436">Ligase</keyword>
<dbReference type="EC" id="1.3.1.98" evidence="20"/>
<evidence type="ECO:0000256" key="12">
    <source>
        <dbReference type="ARBA" id="ARBA00022857"/>
    </source>
</evidence>
<dbReference type="InterPro" id="IPR004101">
    <property type="entry name" value="Mur_ligase_C"/>
</dbReference>
<dbReference type="UniPathway" id="UPA00219"/>
<dbReference type="SUPFAM" id="SSF53623">
    <property type="entry name" value="MurD-like peptide ligases, catalytic domain"/>
    <property type="match status" value="1"/>
</dbReference>
<dbReference type="GO" id="GO:0005737">
    <property type="term" value="C:cytoplasm"/>
    <property type="evidence" value="ECO:0007669"/>
    <property type="project" value="UniProtKB-SubCell"/>
</dbReference>
<dbReference type="InterPro" id="IPR003170">
    <property type="entry name" value="MurB"/>
</dbReference>
<dbReference type="EMBL" id="PEZT01000016">
    <property type="protein sequence ID" value="PIS09151.1"/>
    <property type="molecule type" value="Genomic_DNA"/>
</dbReference>
<feature type="active site" description="Proton donor" evidence="20">
    <location>
        <position position="688"/>
    </location>
</feature>
<dbReference type="PANTHER" id="PTHR43445:SF3">
    <property type="entry name" value="UDP-N-ACETYLMURAMATE--L-ALANINE LIGASE"/>
    <property type="match status" value="1"/>
</dbReference>
<proteinExistence type="inferred from homology"/>
<dbReference type="InterPro" id="IPR036615">
    <property type="entry name" value="Mur_ligase_C_dom_sf"/>
</dbReference>
<dbReference type="SUPFAM" id="SSF53244">
    <property type="entry name" value="MurD-like peptide ligases, peptide-binding domain"/>
    <property type="match status" value="1"/>
</dbReference>
<dbReference type="HAMAP" id="MF_00037">
    <property type="entry name" value="MurB"/>
    <property type="match status" value="1"/>
</dbReference>
<name>A0A2H0W914_9BACT</name>
<evidence type="ECO:0000256" key="15">
    <source>
        <dbReference type="ARBA" id="ARBA00023002"/>
    </source>
</evidence>
<dbReference type="InterPro" id="IPR005758">
    <property type="entry name" value="UDP-N-AcMur_Ala_ligase_MurC"/>
</dbReference>
<keyword evidence="9 21" id="KW-0547">Nucleotide-binding</keyword>
<dbReference type="GO" id="GO:0008762">
    <property type="term" value="F:UDP-N-acetylmuramate dehydrogenase activity"/>
    <property type="evidence" value="ECO:0007669"/>
    <property type="project" value="UniProtKB-UniRule"/>
</dbReference>
<dbReference type="Pfam" id="PF01565">
    <property type="entry name" value="FAD_binding_4"/>
    <property type="match status" value="1"/>
</dbReference>
<evidence type="ECO:0000256" key="5">
    <source>
        <dbReference type="ARBA" id="ARBA00022490"/>
    </source>
</evidence>
<keyword evidence="8 20" id="KW-0285">Flavoprotein</keyword>
<comment type="cofactor">
    <cofactor evidence="1 20">
        <name>FAD</name>
        <dbReference type="ChEBI" id="CHEBI:57692"/>
    </cofactor>
</comment>
<dbReference type="NCBIfam" id="TIGR01082">
    <property type="entry name" value="murC"/>
    <property type="match status" value="1"/>
</dbReference>
<comment type="similarity">
    <text evidence="21">Belongs to the MurCDEF family.</text>
</comment>
<comment type="pathway">
    <text evidence="4 21">Cell wall biogenesis; peptidoglycan biosynthesis.</text>
</comment>
<dbReference type="InterPro" id="IPR016167">
    <property type="entry name" value="FAD-bd_PCMH_sub1"/>
</dbReference>
<dbReference type="GO" id="GO:0071949">
    <property type="term" value="F:FAD binding"/>
    <property type="evidence" value="ECO:0007669"/>
    <property type="project" value="InterPro"/>
</dbReference>
<feature type="active site" evidence="20">
    <location>
        <position position="758"/>
    </location>
</feature>
<evidence type="ECO:0000256" key="10">
    <source>
        <dbReference type="ARBA" id="ARBA00022827"/>
    </source>
</evidence>
<evidence type="ECO:0000256" key="8">
    <source>
        <dbReference type="ARBA" id="ARBA00022630"/>
    </source>
</evidence>
<keyword evidence="17 21" id="KW-0961">Cell wall biogenesis/degradation</keyword>
<dbReference type="Gene3D" id="3.90.78.10">
    <property type="entry name" value="UDP-N-acetylenolpyruvoylglucosamine reductase, C-terminal domain"/>
    <property type="match status" value="1"/>
</dbReference>
<dbReference type="InterPro" id="IPR011601">
    <property type="entry name" value="MurB_C"/>
</dbReference>
<organism evidence="23 24">
    <name type="scientific">Candidatus Beckwithbacteria bacterium CG10_big_fil_rev_8_21_14_0_10_34_10</name>
    <dbReference type="NCBI Taxonomy" id="1974495"/>
    <lineage>
        <taxon>Bacteria</taxon>
        <taxon>Candidatus Beckwithiibacteriota</taxon>
    </lineage>
</organism>
<keyword evidence="10 20" id="KW-0274">FAD</keyword>
<comment type="caution">
    <text evidence="20">Lacks conserved residue(s) required for the propagation of feature annotation.</text>
</comment>
<accession>A0A2H0W914</accession>
<dbReference type="SUPFAM" id="SSF56194">
    <property type="entry name" value="Uridine diphospho-N-Acetylenolpyruvylglucosamine reductase, MurB, C-terminal domain"/>
    <property type="match status" value="1"/>
</dbReference>
<comment type="similarity">
    <text evidence="20">Belongs to the MurB family.</text>
</comment>
<keyword evidence="7 21" id="KW-0132">Cell division</keyword>
<dbReference type="Gene3D" id="3.40.1190.10">
    <property type="entry name" value="Mur-like, catalytic domain"/>
    <property type="match status" value="1"/>
</dbReference>
<dbReference type="InterPro" id="IPR016169">
    <property type="entry name" value="FAD-bd_PCMH_sub2"/>
</dbReference>
<dbReference type="Gene3D" id="3.90.190.20">
    <property type="entry name" value="Mur ligase, C-terminal domain"/>
    <property type="match status" value="1"/>
</dbReference>
<protein>
    <recommendedName>
        <fullName evidence="20 21">Multifunctional fusion protein</fullName>
    </recommendedName>
    <domain>
        <recommendedName>
            <fullName evidence="20">UDP-N-acetylenolpyruvoylglucosamine reductase</fullName>
            <ecNumber evidence="20">1.3.1.98</ecNumber>
        </recommendedName>
        <alternativeName>
            <fullName evidence="20">UDP-N-acetylmuramate dehydrogenase</fullName>
        </alternativeName>
    </domain>
    <domain>
        <recommendedName>
            <fullName evidence="21">UDP-N-acetylmuramate--L-alanine ligase</fullName>
            <ecNumber evidence="21">6.3.2.8</ecNumber>
        </recommendedName>
        <alternativeName>
            <fullName evidence="21">UDP-N-acetylmuramoyl-L-alanine synthetase</fullName>
        </alternativeName>
    </domain>
</protein>
<comment type="catalytic activity">
    <reaction evidence="19 20">
        <text>UDP-N-acetyl-alpha-D-muramate + NADP(+) = UDP-N-acetyl-3-O-(1-carboxyvinyl)-alpha-D-glucosamine + NADPH + H(+)</text>
        <dbReference type="Rhea" id="RHEA:12248"/>
        <dbReference type="ChEBI" id="CHEBI:15378"/>
        <dbReference type="ChEBI" id="CHEBI:57783"/>
        <dbReference type="ChEBI" id="CHEBI:58349"/>
        <dbReference type="ChEBI" id="CHEBI:68483"/>
        <dbReference type="ChEBI" id="CHEBI:70757"/>
        <dbReference type="EC" id="1.3.1.98"/>
    </reaction>
</comment>
<sequence length="765" mass="85660">MNNKIDFNNIKKIHMTGIKGVGMTALALCFKDMGIEISGSDIEEYFVTDETLKKAGISWHKGFKESNFKLVDLLVFTAAHGGEENPEVMAAKKMNIPVMSHAQALGLLMDSKIGISVCGVGGKTTTSAMLVSIFKAAKLNPSFAVGAGGISNLEASGKYDFQGQHFIAEADEYFSSPQDKRPRFDYQNPKAMVMTNIAYDHPDVYKDIFETLKAFKNFAKKIPPNGLLVAGVDSPEVKKLIKTLNVPVQTFGMTKEAFWQIKLLWQKQGKSEFLIKPKKGKPVKISLSVPGEFNLKNAVGAFIMAKFFNIDEKTIIKGLKNFKGTKRRFELIKKINGILFFDDYAHHPCQLQATLKAVKANFKDKRIIAIFQPHTYSRTKALLKDFAKAFNSADLVIITDIYASAREQIDPNVSGEILAERIKKYNPNVFYKKSFPEAGEFLKSNVKDNDLIITLGAGDIFNWHKNLLGNIRKSKEKDIKIKKNKPLASFTSFNIGGKAEYFTLVKTKSQLVKAIKWALQKKIKFEVIGGGTNVLISDLGIKGLVIINRAQTIDKDNDLLGVESGAFTSQLVSYGLENSLSGFEYFAGLPGTIGGAVFNNSHFKDKYMADLIQKVEVYNLKQKKVKTLKRKEIKFSYDYSTFQKSKDIILKLFFKLKKGNRFKIEKIVKETIKYRNKYHPMNEKSAGCFFKNPPSNSAGFLIEKAGFKGMTVGGAQVSQKHASFILNKSNAKAKDVLKLVSLIQKKVKEKFSLRLEQEVFLKGEF</sequence>